<gene>
    <name evidence="1" type="ORF">Vadar_034044</name>
</gene>
<evidence type="ECO:0000313" key="2">
    <source>
        <dbReference type="Proteomes" id="UP000828048"/>
    </source>
</evidence>
<protein>
    <submittedName>
        <fullName evidence="1">Uncharacterized protein</fullName>
    </submittedName>
</protein>
<organism evidence="1 2">
    <name type="scientific">Vaccinium darrowii</name>
    <dbReference type="NCBI Taxonomy" id="229202"/>
    <lineage>
        <taxon>Eukaryota</taxon>
        <taxon>Viridiplantae</taxon>
        <taxon>Streptophyta</taxon>
        <taxon>Embryophyta</taxon>
        <taxon>Tracheophyta</taxon>
        <taxon>Spermatophyta</taxon>
        <taxon>Magnoliopsida</taxon>
        <taxon>eudicotyledons</taxon>
        <taxon>Gunneridae</taxon>
        <taxon>Pentapetalae</taxon>
        <taxon>asterids</taxon>
        <taxon>Ericales</taxon>
        <taxon>Ericaceae</taxon>
        <taxon>Vaccinioideae</taxon>
        <taxon>Vaccinieae</taxon>
        <taxon>Vaccinium</taxon>
    </lineage>
</organism>
<evidence type="ECO:0000313" key="1">
    <source>
        <dbReference type="EMBL" id="KAH7859282.1"/>
    </source>
</evidence>
<comment type="caution">
    <text evidence="1">The sequence shown here is derived from an EMBL/GenBank/DDBJ whole genome shotgun (WGS) entry which is preliminary data.</text>
</comment>
<dbReference type="Proteomes" id="UP000828048">
    <property type="component" value="Chromosome 3"/>
</dbReference>
<keyword evidence="2" id="KW-1185">Reference proteome</keyword>
<sequence>MQGSFLRLLVVLLCFSSLIGLNAIPTSRTRNLMLQAYQVSGYTHLENIQGLGVIRRMDVALNDYAGSGPNNRHTPTPKLGK</sequence>
<reference evidence="1 2" key="1">
    <citation type="journal article" date="2021" name="Hortic Res">
        <title>High-quality reference genome and annotation aids understanding of berry development for evergreen blueberry (Vaccinium darrowii).</title>
        <authorList>
            <person name="Yu J."/>
            <person name="Hulse-Kemp A.M."/>
            <person name="Babiker E."/>
            <person name="Staton M."/>
        </authorList>
    </citation>
    <scope>NUCLEOTIDE SEQUENCE [LARGE SCALE GENOMIC DNA]</scope>
    <source>
        <strain evidence="2">cv. NJ 8807/NJ 8810</strain>
        <tissue evidence="1">Young leaf</tissue>
    </source>
</reference>
<accession>A0ACB7Z1D4</accession>
<dbReference type="EMBL" id="CM037153">
    <property type="protein sequence ID" value="KAH7859282.1"/>
    <property type="molecule type" value="Genomic_DNA"/>
</dbReference>
<proteinExistence type="predicted"/>
<name>A0ACB7Z1D4_9ERIC</name>